<dbReference type="Proteomes" id="UP000078148">
    <property type="component" value="Chromosome"/>
</dbReference>
<dbReference type="KEGG" id="pbv:AR543_06680"/>
<proteinExistence type="predicted"/>
<dbReference type="AlphaFoldDB" id="A0A172ZDI6"/>
<dbReference type="OrthoDB" id="2842408at2"/>
<evidence type="ECO:0008006" key="3">
    <source>
        <dbReference type="Google" id="ProtNLM"/>
    </source>
</evidence>
<name>A0A172ZDI6_9BACL</name>
<sequence length="276" mass="30380">MGNVIAFWSPCHGQTGSSSNMVATAAMMAMDYVSHTLAAHTHYGMAMVENAFLRNQRGAGSGSAGYSVQGIDSLETLARSKQLSASVIKDYAVPVFSGSLDVLAGTQKPEEDLFLKMHEVTDSICQAARSAYDLTMIDTTSGSRNVLTNAVLEAADMVVVSLNQNMALLREFFDHPPAVLDGKPFIIVLGQYDAGSRLTLTNIRRLFKTRIPMFAVPHNSSYLDACNEQKVVEFFLKRKHIQAAQPDYAFMQEIRRLTRGIYQGLAVDPHMYEKEA</sequence>
<dbReference type="SUPFAM" id="SSF52540">
    <property type="entry name" value="P-loop containing nucleoside triphosphate hydrolases"/>
    <property type="match status" value="1"/>
</dbReference>
<accession>A0A172ZDI6</accession>
<dbReference type="STRING" id="1616788.AR543_06680"/>
<protein>
    <recommendedName>
        <fullName evidence="3">AAA domain-containing protein</fullName>
    </recommendedName>
</protein>
<reference evidence="1 2" key="2">
    <citation type="journal article" date="2016" name="Int. J. Syst. Evol. Microbiol.">
        <title>Paenibacillus bovis sp. nov., isolated from raw yak (Bos grunniens) milk.</title>
        <authorList>
            <person name="Gao C."/>
            <person name="Han J."/>
            <person name="Liu Z."/>
            <person name="Xu X."/>
            <person name="Hang F."/>
            <person name="Wu Z."/>
        </authorList>
    </citation>
    <scope>NUCLEOTIDE SEQUENCE [LARGE SCALE GENOMIC DNA]</scope>
    <source>
        <strain evidence="1 2">BD3526</strain>
    </source>
</reference>
<gene>
    <name evidence="1" type="ORF">AR543_06680</name>
</gene>
<reference evidence="2" key="1">
    <citation type="submission" date="2015-10" db="EMBL/GenBank/DDBJ databases">
        <title>Genome of Paenibacillus bovis sp. nov.</title>
        <authorList>
            <person name="Wu Z."/>
            <person name="Gao C."/>
            <person name="Liu Z."/>
            <person name="Zheng H."/>
        </authorList>
    </citation>
    <scope>NUCLEOTIDE SEQUENCE [LARGE SCALE GENOMIC DNA]</scope>
    <source>
        <strain evidence="2">BD3526</strain>
    </source>
</reference>
<dbReference type="Gene3D" id="3.40.50.300">
    <property type="entry name" value="P-loop containing nucleotide triphosphate hydrolases"/>
    <property type="match status" value="1"/>
</dbReference>
<evidence type="ECO:0000313" key="1">
    <source>
        <dbReference type="EMBL" id="ANF95716.1"/>
    </source>
</evidence>
<keyword evidence="2" id="KW-1185">Reference proteome</keyword>
<dbReference type="InterPro" id="IPR027417">
    <property type="entry name" value="P-loop_NTPase"/>
</dbReference>
<dbReference type="RefSeq" id="WP_060532904.1">
    <property type="nucleotide sequence ID" value="NZ_CP013023.1"/>
</dbReference>
<organism evidence="1 2">
    <name type="scientific">Paenibacillus bovis</name>
    <dbReference type="NCBI Taxonomy" id="1616788"/>
    <lineage>
        <taxon>Bacteria</taxon>
        <taxon>Bacillati</taxon>
        <taxon>Bacillota</taxon>
        <taxon>Bacilli</taxon>
        <taxon>Bacillales</taxon>
        <taxon>Paenibacillaceae</taxon>
        <taxon>Paenibacillus</taxon>
    </lineage>
</organism>
<dbReference type="EMBL" id="CP013023">
    <property type="protein sequence ID" value="ANF95716.1"/>
    <property type="molecule type" value="Genomic_DNA"/>
</dbReference>
<evidence type="ECO:0000313" key="2">
    <source>
        <dbReference type="Proteomes" id="UP000078148"/>
    </source>
</evidence>